<evidence type="ECO:0000256" key="1">
    <source>
        <dbReference type="ARBA" id="ARBA00022801"/>
    </source>
</evidence>
<gene>
    <name evidence="3" type="ORF">CWI70_05455</name>
</gene>
<name>A0A432Y5D1_9GAMM</name>
<dbReference type="PRINTS" id="PR00862">
    <property type="entry name" value="PROLIGOPTASE"/>
</dbReference>
<dbReference type="EMBL" id="PIPX01000001">
    <property type="protein sequence ID" value="RUO56198.1"/>
    <property type="molecule type" value="Genomic_DNA"/>
</dbReference>
<dbReference type="PANTHER" id="PTHR42776">
    <property type="entry name" value="SERINE PEPTIDASE S9 FAMILY MEMBER"/>
    <property type="match status" value="1"/>
</dbReference>
<dbReference type="Proteomes" id="UP000287649">
    <property type="component" value="Unassembled WGS sequence"/>
</dbReference>
<accession>A0A432Y5D1</accession>
<dbReference type="PANTHER" id="PTHR42776:SF27">
    <property type="entry name" value="DIPEPTIDYL PEPTIDASE FAMILY MEMBER 6"/>
    <property type="match status" value="1"/>
</dbReference>
<proteinExistence type="predicted"/>
<sequence>MAGFFVPDHIGLLGRFWQTTSCYKNDKKIKLLFVENNNTRGEIILRKLTLGTAFAAMVLAAVIAPTAHTKEPVKQYTVEDFFTHPVYNGVIISPTGKYFAIKSTEGINDAIFVYDREEKKVVSKFAFGEYQRFSNIRWVNNERLIFTGRKFVGYLDERGSPPSLYAANADGSNRRELIRWGSSGWTFLSSLPNEEDYILIGKLYGGEDGMFAHKLDVNDGRTYYLDDQPKDPGRLLADNTGTLRASFNYEEDEDDEFGKGTFILNYKPYGSDEWKKYHMEQFDEGGTLSFIGFSGDNRYAYVAADFETKTRALYEFDTKTEEFEQIYVNPIADVSNIIYGSDDNPIAVESMPGAIERHYFADSNDVTLRKSLTDAFNGENVYVTSTTDKGDLAVVHVSSDINPGQYYIFNLDTLEAKFIASPYPTVDPNDMASVQPITVTARDGLQLHGYLTIPKNYNQDRDGALPTIVNVHGGPHGPRDTWGFSPENQFFANRGYAVLQINFRGSGGYGDEFEEAGYRKWGREMQNDVTDATLWAIEQGYADSDRICIYGGSYGGYASLMGVIREPDLYQCSVGYVGVYSLPVMKSSGDIPRSRSGRKYLDHVLGTDEEVLKANSPAENVDKIKVPLYIVHGTEDVRVPMEQYKALTEALEKEGIPYQSMLKAEGHGYQIEENRYELYESLEAFFNKHIGAE</sequence>
<dbReference type="Pfam" id="PF00326">
    <property type="entry name" value="Peptidase_S9"/>
    <property type="match status" value="1"/>
</dbReference>
<feature type="domain" description="Peptidase S9 prolyl oligopeptidase catalytic" evidence="2">
    <location>
        <begin position="482"/>
        <end position="691"/>
    </location>
</feature>
<organism evidence="3 4">
    <name type="scientific">Pseudidiomarina homiensis</name>
    <dbReference type="NCBI Taxonomy" id="364198"/>
    <lineage>
        <taxon>Bacteria</taxon>
        <taxon>Pseudomonadati</taxon>
        <taxon>Pseudomonadota</taxon>
        <taxon>Gammaproteobacteria</taxon>
        <taxon>Alteromonadales</taxon>
        <taxon>Idiomarinaceae</taxon>
        <taxon>Pseudidiomarina</taxon>
    </lineage>
</organism>
<evidence type="ECO:0000313" key="3">
    <source>
        <dbReference type="EMBL" id="RUO56198.1"/>
    </source>
</evidence>
<comment type="caution">
    <text evidence="3">The sequence shown here is derived from an EMBL/GenBank/DDBJ whole genome shotgun (WGS) entry which is preliminary data.</text>
</comment>
<dbReference type="GO" id="GO:0004252">
    <property type="term" value="F:serine-type endopeptidase activity"/>
    <property type="evidence" value="ECO:0007669"/>
    <property type="project" value="InterPro"/>
</dbReference>
<dbReference type="InterPro" id="IPR002470">
    <property type="entry name" value="Peptidase_S9A"/>
</dbReference>
<reference evidence="4" key="1">
    <citation type="journal article" date="2018" name="Front. Microbiol.">
        <title>Genome-Based Analysis Reveals the Taxonomy and Diversity of the Family Idiomarinaceae.</title>
        <authorList>
            <person name="Liu Y."/>
            <person name="Lai Q."/>
            <person name="Shao Z."/>
        </authorList>
    </citation>
    <scope>NUCLEOTIDE SEQUENCE [LARGE SCALE GENOMIC DNA]</scope>
    <source>
        <strain evidence="4">PO-M2</strain>
    </source>
</reference>
<keyword evidence="1" id="KW-0378">Hydrolase</keyword>
<dbReference type="InterPro" id="IPR029058">
    <property type="entry name" value="AB_hydrolase_fold"/>
</dbReference>
<dbReference type="SUPFAM" id="SSF53474">
    <property type="entry name" value="alpha/beta-Hydrolases"/>
    <property type="match status" value="1"/>
</dbReference>
<dbReference type="InterPro" id="IPR001375">
    <property type="entry name" value="Peptidase_S9_cat"/>
</dbReference>
<dbReference type="GO" id="GO:0006508">
    <property type="term" value="P:proteolysis"/>
    <property type="evidence" value="ECO:0007669"/>
    <property type="project" value="InterPro"/>
</dbReference>
<dbReference type="Gene3D" id="3.40.50.1820">
    <property type="entry name" value="alpha/beta hydrolase"/>
    <property type="match status" value="1"/>
</dbReference>
<evidence type="ECO:0000313" key="4">
    <source>
        <dbReference type="Proteomes" id="UP000287649"/>
    </source>
</evidence>
<evidence type="ECO:0000259" key="2">
    <source>
        <dbReference type="Pfam" id="PF00326"/>
    </source>
</evidence>
<protein>
    <submittedName>
        <fullName evidence="3">S9 family peptidase</fullName>
    </submittedName>
</protein>
<dbReference type="SUPFAM" id="SSF82171">
    <property type="entry name" value="DPP6 N-terminal domain-like"/>
    <property type="match status" value="1"/>
</dbReference>
<dbReference type="AlphaFoldDB" id="A0A432Y5D1"/>
<keyword evidence="4" id="KW-1185">Reference proteome</keyword>